<dbReference type="AlphaFoldDB" id="A0A386PLX0"/>
<keyword evidence="5 8" id="KW-0804">Transcription</keyword>
<dbReference type="GO" id="GO:0070063">
    <property type="term" value="F:RNA polymerase binding"/>
    <property type="evidence" value="ECO:0007669"/>
    <property type="project" value="InterPro"/>
</dbReference>
<dbReference type="NCBIfam" id="TIGR01462">
    <property type="entry name" value="greA"/>
    <property type="match status" value="1"/>
</dbReference>
<dbReference type="OrthoDB" id="9808774at2"/>
<dbReference type="EMBL" id="CP028884">
    <property type="protein sequence ID" value="AYE36029.1"/>
    <property type="molecule type" value="Genomic_DNA"/>
</dbReference>
<dbReference type="Proteomes" id="UP000275571">
    <property type="component" value="Chromosome"/>
</dbReference>
<evidence type="ECO:0000256" key="9">
    <source>
        <dbReference type="RuleBase" id="RU000556"/>
    </source>
</evidence>
<dbReference type="KEGG" id="btur:DB313_00675"/>
<evidence type="ECO:0000256" key="6">
    <source>
        <dbReference type="ARBA" id="ARBA00024916"/>
    </source>
</evidence>
<dbReference type="FunFam" id="1.10.287.180:FF:000001">
    <property type="entry name" value="Transcription elongation factor GreA"/>
    <property type="match status" value="1"/>
</dbReference>
<dbReference type="PROSITE" id="PS00830">
    <property type="entry name" value="GREAB_2"/>
    <property type="match status" value="1"/>
</dbReference>
<evidence type="ECO:0000313" key="13">
    <source>
        <dbReference type="Proteomes" id="UP000275571"/>
    </source>
</evidence>
<dbReference type="HAMAP" id="MF_00105">
    <property type="entry name" value="GreA_GreB"/>
    <property type="match status" value="1"/>
</dbReference>
<dbReference type="InterPro" id="IPR001437">
    <property type="entry name" value="Tscrpt_elong_fac_GreA/B_C"/>
</dbReference>
<dbReference type="Pfam" id="PF01272">
    <property type="entry name" value="GreA_GreB"/>
    <property type="match status" value="1"/>
</dbReference>
<evidence type="ECO:0000256" key="8">
    <source>
        <dbReference type="HAMAP-Rule" id="MF_00105"/>
    </source>
</evidence>
<dbReference type="SUPFAM" id="SSF46557">
    <property type="entry name" value="GreA transcript cleavage protein, N-terminal domain"/>
    <property type="match status" value="1"/>
</dbReference>
<dbReference type="PROSITE" id="PS00829">
    <property type="entry name" value="GREAB_1"/>
    <property type="match status" value="1"/>
</dbReference>
<keyword evidence="4 8" id="KW-0238">DNA-binding</keyword>
<dbReference type="Gene3D" id="3.10.50.30">
    <property type="entry name" value="Transcription elongation factor, GreA/GreB, C-terminal domain"/>
    <property type="match status" value="1"/>
</dbReference>
<sequence length="900" mass="105450">MSNITIEKLDNVLQEDKWTRIVVNNYSLTKIKELDELIEDIISENLTEEALDICGKHLKDVKKSIAGLYVSGMLIYSRRPLNDMSLLTVVDLFSQNLKWSLVEHICNKMLLISENKHALYTLAKIYAQNNENDKLPDIWVRIVEADVDDTTFVRQLATHYENIDLQKSIYFFRKAIYRFIEKKQMSGIREVWTKLTRYVSDDFDSFLLILAKVEKELGFKKVVVLYEDLYEHYSASGKVDETIEILKGILKLDNKNQKARENLVIFLREKYKDIKNIEEYLEKSDIENLDKNFVDVYSDFEKYLFFAKGNFVYHQTWSVGIVKEVNEQGIVVDFVSKRGHFISFDMAISALSPLEKEDIRVLKAIKPKEELIENIKRDVEWALRVIIKSYKSIDLKGIKKELVPSLMTQNVWNAWSIKAKQILKDNPHFVMASGKIDCYIYNERASNFNEKVYDKFKVEKDFYKRYEIFMNYCNVSGVERNLHVEEEMLNYFLIYVNNFTKVDHHVISSYVILKSLKNSESELALKVNIEKDINLEVLLREYSKDIVDLFDSILNAEIKRELVSLIKEELANWVVYYKRLFPYAVNKKLIDALYKEDIGEAEQLFNYVIKNYKIHKDAYIWLLKHHSSYSLNLEYTDSELLINLVKILTDSIIKINNKNNSVANKRTYKMVINLLIKDKYLSTVLSEIMDEELAKRLYMTCFYIKDFPPKDLLAIKTAIRTVFDDIEFEDEKIQVSGDKVEVGFLTILSSLNRKQKELQYLKDVEIPENSKEIGKARELGDLKENAEYHSAKERQQFLTKKMNSLMLEIDVAKVIDTKELQSSVVGFGTKVTIFNKDTEEEESYLIFGPWESNPDEGIISYKSPFGENLLDAKEGDHLDFVINDTHFRYCVKKIEAARIN</sequence>
<keyword evidence="13" id="KW-1185">Reference proteome</keyword>
<dbReference type="InterPro" id="IPR018151">
    <property type="entry name" value="TF_GreA/GreB_CS"/>
</dbReference>
<evidence type="ECO:0000313" key="12">
    <source>
        <dbReference type="EMBL" id="AYE36029.1"/>
    </source>
</evidence>
<dbReference type="InterPro" id="IPR036953">
    <property type="entry name" value="GreA/GreB_C_sf"/>
</dbReference>
<dbReference type="NCBIfam" id="NF011309">
    <property type="entry name" value="PRK14720.1"/>
    <property type="match status" value="1"/>
</dbReference>
<reference evidence="12 13" key="1">
    <citation type="journal article" date="2018" name="Infect. Genet. Evol.">
        <title>Genome-wide analysis of Borrelia turcica and 'Candidatus Borrelia tachyglossi' shows relapsing fever-like genomes with unique genomic links to Lyme disease Borrelia.</title>
        <authorList>
            <person name="Gofton A.W."/>
            <person name="Margos G."/>
            <person name="Fingerle V."/>
            <person name="Hepner S."/>
            <person name="Loh S.M."/>
            <person name="Ryan U."/>
            <person name="Irwin P."/>
            <person name="Oskam C.L."/>
        </authorList>
    </citation>
    <scope>NUCLEOTIDE SEQUENCE [LARGE SCALE GENOMIC DNA]</scope>
    <source>
        <strain evidence="12 13">IST7</strain>
    </source>
</reference>
<dbReference type="GO" id="GO:0006354">
    <property type="term" value="P:DNA-templated transcription elongation"/>
    <property type="evidence" value="ECO:0007669"/>
    <property type="project" value="TreeGrafter"/>
</dbReference>
<dbReference type="RefSeq" id="WP_120103948.1">
    <property type="nucleotide sequence ID" value="NZ_CP028884.1"/>
</dbReference>
<evidence type="ECO:0000256" key="4">
    <source>
        <dbReference type="ARBA" id="ARBA00023125"/>
    </source>
</evidence>
<keyword evidence="3 8" id="KW-0805">Transcription regulation</keyword>
<proteinExistence type="inferred from homology"/>
<name>A0A386PLX0_9SPIR</name>
<evidence type="ECO:0000256" key="7">
    <source>
        <dbReference type="ARBA" id="ARBA00030776"/>
    </source>
</evidence>
<dbReference type="InterPro" id="IPR006359">
    <property type="entry name" value="Tscrpt_elong_fac_GreA"/>
</dbReference>
<evidence type="ECO:0000256" key="3">
    <source>
        <dbReference type="ARBA" id="ARBA00023015"/>
    </source>
</evidence>
<evidence type="ECO:0000256" key="1">
    <source>
        <dbReference type="ARBA" id="ARBA00008213"/>
    </source>
</evidence>
<evidence type="ECO:0000259" key="11">
    <source>
        <dbReference type="Pfam" id="PF03449"/>
    </source>
</evidence>
<dbReference type="PANTHER" id="PTHR30437">
    <property type="entry name" value="TRANSCRIPTION ELONGATION FACTOR GREA"/>
    <property type="match status" value="1"/>
</dbReference>
<dbReference type="Gene3D" id="1.10.287.180">
    <property type="entry name" value="Transcription elongation factor, GreA/GreB, N-terminal domain"/>
    <property type="match status" value="1"/>
</dbReference>
<evidence type="ECO:0000256" key="2">
    <source>
        <dbReference type="ARBA" id="ARBA00013729"/>
    </source>
</evidence>
<dbReference type="GO" id="GO:0003677">
    <property type="term" value="F:DNA binding"/>
    <property type="evidence" value="ECO:0007669"/>
    <property type="project" value="UniProtKB-UniRule"/>
</dbReference>
<dbReference type="SUPFAM" id="SSF54534">
    <property type="entry name" value="FKBP-like"/>
    <property type="match status" value="1"/>
</dbReference>
<comment type="similarity">
    <text evidence="1 8 9">Belongs to the GreA/GreB family.</text>
</comment>
<accession>A0A386PLX0</accession>
<comment type="function">
    <text evidence="6 8 9">Necessary for efficient RNA polymerase transcription elongation past template-encoded arresting sites. The arresting sites in DNA have the property of trapping a certain fraction of elongating RNA polymerases that pass through, resulting in locked ternary complexes. Cleavage of the nascent transcript by cleavage factors such as GreA or GreB allows the resumption of elongation from the new 3'terminus. GreA releases sequences of 2 to 3 nucleotides.</text>
</comment>
<gene>
    <name evidence="8" type="primary">greA</name>
    <name evidence="12" type="ORF">DB313_00675</name>
</gene>
<dbReference type="Pfam" id="PF03449">
    <property type="entry name" value="GreA_GreB_N"/>
    <property type="match status" value="1"/>
</dbReference>
<feature type="domain" description="Transcription elongation factor GreA/GreB C-terminal" evidence="10">
    <location>
        <begin position="821"/>
        <end position="895"/>
    </location>
</feature>
<organism evidence="12 13">
    <name type="scientific">Borrelia turcica IST7</name>
    <dbReference type="NCBI Taxonomy" id="1104446"/>
    <lineage>
        <taxon>Bacteria</taxon>
        <taxon>Pseudomonadati</taxon>
        <taxon>Spirochaetota</taxon>
        <taxon>Spirochaetia</taxon>
        <taxon>Spirochaetales</taxon>
        <taxon>Borreliaceae</taxon>
        <taxon>Borrelia</taxon>
    </lineage>
</organism>
<dbReference type="InterPro" id="IPR022691">
    <property type="entry name" value="Tscrpt_elong_fac_GreA/B_N"/>
</dbReference>
<dbReference type="InterPro" id="IPR023459">
    <property type="entry name" value="Tscrpt_elong_fac_GreA/B_fam"/>
</dbReference>
<dbReference type="PANTHER" id="PTHR30437:SF4">
    <property type="entry name" value="TRANSCRIPTION ELONGATION FACTOR GREA"/>
    <property type="match status" value="1"/>
</dbReference>
<dbReference type="InterPro" id="IPR036805">
    <property type="entry name" value="Tscrpt_elong_fac_GreA/B_N_sf"/>
</dbReference>
<feature type="domain" description="Transcription elongation factor GreA/GreB N-terminal" evidence="11">
    <location>
        <begin position="750"/>
        <end position="814"/>
    </location>
</feature>
<protein>
    <recommendedName>
        <fullName evidence="2 8">Transcription elongation factor GreA</fullName>
    </recommendedName>
    <alternativeName>
        <fullName evidence="7 8">Transcript cleavage factor GreA</fullName>
    </alternativeName>
</protein>
<dbReference type="InterPro" id="IPR028624">
    <property type="entry name" value="Tscrpt_elong_fac_GreA/B"/>
</dbReference>
<dbReference type="GO" id="GO:0032784">
    <property type="term" value="P:regulation of DNA-templated transcription elongation"/>
    <property type="evidence" value="ECO:0007669"/>
    <property type="project" value="UniProtKB-UniRule"/>
</dbReference>
<evidence type="ECO:0000259" key="10">
    <source>
        <dbReference type="Pfam" id="PF01272"/>
    </source>
</evidence>
<evidence type="ECO:0000256" key="5">
    <source>
        <dbReference type="ARBA" id="ARBA00023163"/>
    </source>
</evidence>